<proteinExistence type="predicted"/>
<dbReference type="EMBL" id="CDMZ01001259">
    <property type="protein sequence ID" value="CEM29817.1"/>
    <property type="molecule type" value="Genomic_DNA"/>
</dbReference>
<sequence length="746" mass="81726">MWPTVHDEAIRRLNNRLSRRDPSKPRQTAVSGAALLPCFRRFLSSQRRPSPAALRKYAVRDEVMYNTGASLGGGRSGPEHKCGPVWYPYRVEAKENDHYYKIAATEDDTHPQKTSASPHQLRPSAVPLSPELPVVSSSADPSSSTSETPVHSAPSGPLAPGTMVVASSPEHSLLWVGEVHGAVVSGDDSRDFLYEVHAWGTHQKCALKKRAWYPGHYVAGGSYVTYDSRGRRTDPEIVELRHSNRVRTEKLRDDGTRIFKTRTVIRGDLVNRIGLDVTTHLCPPDAVRLVLQLALDLCKRRGISLSLKKADVVQAYLQARLPSSRAPVYVLPPPDHPDRGHHLWKLLKAVYGLPDAGKVFEDFLSSKLRELGWSTTLFPGVWFLRGADGEIRGILCTYVDDPFLIGIGEDAANLSGPLRDHVVCGDDTDATSGRFVGVQFDVTADGILIYQHDYISSLSLPPEFSSSESRPADKPLPVGATHEEDISPPLDAAGARVYRELLGQVGYVAYCTRPDISLAHSYLSRFMAAPMERAFCLLLQTIRYLRSTPSLGIPIRPSLNPDELIAVVHADASFGTPDSPYPQTGWLLFLQGSPLLYKSRRQSRVARSTTRAEVLALEDAVDASLHFAACLIPFYKSVKIGIGCDAANVLHLLQSGGASSAERALLPLVRRLGDRACVVPLLAVTDLTEQYKVGVFKIPTDVNVSDILTKARDIGLLSRLLSLSADAPELFRLAECSCLPPLSLTP</sequence>
<protein>
    <recommendedName>
        <fullName evidence="2">Reverse transcriptase Ty1/copia-type domain-containing protein</fullName>
    </recommendedName>
</protein>
<evidence type="ECO:0000313" key="3">
    <source>
        <dbReference type="EMBL" id="CEM29817.1"/>
    </source>
</evidence>
<dbReference type="PANTHER" id="PTHR11439:SF467">
    <property type="entry name" value="INTEGRASE CATALYTIC DOMAIN-CONTAINING PROTEIN"/>
    <property type="match status" value="1"/>
</dbReference>
<feature type="compositionally biased region" description="Low complexity" evidence="1">
    <location>
        <begin position="123"/>
        <end position="146"/>
    </location>
</feature>
<dbReference type="VEuPathDB" id="CryptoDB:Cvel_4781"/>
<feature type="domain" description="Reverse transcriptase Ty1/copia-type" evidence="2">
    <location>
        <begin position="247"/>
        <end position="458"/>
    </location>
</feature>
<accession>A0A0G4GJ02</accession>
<dbReference type="AlphaFoldDB" id="A0A0G4GJ02"/>
<evidence type="ECO:0000256" key="1">
    <source>
        <dbReference type="SAM" id="MobiDB-lite"/>
    </source>
</evidence>
<evidence type="ECO:0000259" key="2">
    <source>
        <dbReference type="Pfam" id="PF07727"/>
    </source>
</evidence>
<feature type="region of interest" description="Disordered" evidence="1">
    <location>
        <begin position="107"/>
        <end position="163"/>
    </location>
</feature>
<feature type="region of interest" description="Disordered" evidence="1">
    <location>
        <begin position="464"/>
        <end position="486"/>
    </location>
</feature>
<dbReference type="PANTHER" id="PTHR11439">
    <property type="entry name" value="GAG-POL-RELATED RETROTRANSPOSON"/>
    <property type="match status" value="1"/>
</dbReference>
<dbReference type="Pfam" id="PF07727">
    <property type="entry name" value="RVT_2"/>
    <property type="match status" value="1"/>
</dbReference>
<name>A0A0G4GJ02_9ALVE</name>
<gene>
    <name evidence="3" type="ORF">Cvel_4781</name>
</gene>
<dbReference type="InterPro" id="IPR013103">
    <property type="entry name" value="RVT_2"/>
</dbReference>
<organism evidence="3">
    <name type="scientific">Chromera velia CCMP2878</name>
    <dbReference type="NCBI Taxonomy" id="1169474"/>
    <lineage>
        <taxon>Eukaryota</taxon>
        <taxon>Sar</taxon>
        <taxon>Alveolata</taxon>
        <taxon>Colpodellida</taxon>
        <taxon>Chromeraceae</taxon>
        <taxon>Chromera</taxon>
    </lineage>
</organism>
<dbReference type="PhylomeDB" id="A0A0G4GJ02"/>
<reference evidence="3" key="1">
    <citation type="submission" date="2014-11" db="EMBL/GenBank/DDBJ databases">
        <authorList>
            <person name="Otto D Thomas"/>
            <person name="Naeem Raeece"/>
        </authorList>
    </citation>
    <scope>NUCLEOTIDE SEQUENCE</scope>
</reference>